<dbReference type="EMBL" id="JBHTGQ010000018">
    <property type="protein sequence ID" value="MFC7749980.1"/>
    <property type="molecule type" value="Genomic_DNA"/>
</dbReference>
<dbReference type="InterPro" id="IPR034006">
    <property type="entry name" value="M3B_PepF_2"/>
</dbReference>
<feature type="domain" description="Peptidase M3A/M3B catalytic" evidence="7">
    <location>
        <begin position="202"/>
        <end position="580"/>
    </location>
</feature>
<dbReference type="InterPro" id="IPR042088">
    <property type="entry name" value="OligoPept_F_C"/>
</dbReference>
<dbReference type="NCBIfam" id="TIGR02290">
    <property type="entry name" value="M3_fam_3"/>
    <property type="match status" value="1"/>
</dbReference>
<protein>
    <submittedName>
        <fullName evidence="9">M3 family oligoendopeptidase</fullName>
        <ecNumber evidence="9">3.4.-.-</ecNumber>
    </submittedName>
</protein>
<dbReference type="InterPro" id="IPR011977">
    <property type="entry name" value="Pept_M3B_clade3"/>
</dbReference>
<dbReference type="InterPro" id="IPR001333">
    <property type="entry name" value="Peptidase_M32_Taq"/>
</dbReference>
<proteinExistence type="inferred from homology"/>
<sequence length="594" mass="68187">MKKPLPQVWDLDVLFQGGSGSREFAEFLDRLERDLETLRSQNEKVGEADSEEALAETVVLLQDVLKRLREADSFTACLAAENQQDKKAVQLAGRVKTLLAAFEAAMTRFDVRLASLDEEEWNRLRQREPFRGGAFVLDERRKLSREKLGPELESLLTDLAVDGYHGWGENYNTIVSKIKIPFRNDNGETEWLSAGQAHNRLHHPDRKVRARMFESWESAWGEAADYCADALNRLAGFRLQTYKHRGWQSVHKEPLAINRMSPETLRVMWETIDRSKPVFVEYLQRKAKLFGLEKLSWHDVEAPIGTAGKTYSYDEAAELIMEQFRRFSPDMASFAERCFEDGWIEAEDRAGKRPGGFCTSFPVKEQTRIFMTYAGTASNVSTLAHELGHAYHQHVMNNLPALAQEYAMNVAETASTFAEMIVADATLKQAADPQERVALLEDKIQRSVAFFMNIHARFIFETNFYEERRKGFVGTERLNELMVDAQREAFRDALGEYHPHFWASKLHFYITEVPFYNFPYTFGYLFSSGIYAEAQRSGPAFADRYIALLRDTASMTVEDLAKKHLGVDLTKPDFWQSAVELAVRDVREFLRLTV</sequence>
<comment type="caution">
    <text evidence="9">The sequence shown here is derived from an EMBL/GenBank/DDBJ whole genome shotgun (WGS) entry which is preliminary data.</text>
</comment>
<dbReference type="Gene3D" id="1.10.1370.20">
    <property type="entry name" value="Oligoendopeptidase f, C-terminal domain"/>
    <property type="match status" value="1"/>
</dbReference>
<dbReference type="Pfam" id="PF08439">
    <property type="entry name" value="Peptidase_M3_N"/>
    <property type="match status" value="1"/>
</dbReference>
<evidence type="ECO:0000313" key="10">
    <source>
        <dbReference type="Proteomes" id="UP001596528"/>
    </source>
</evidence>
<dbReference type="InterPro" id="IPR001567">
    <property type="entry name" value="Pept_M3A_M3B_dom"/>
</dbReference>
<evidence type="ECO:0000256" key="4">
    <source>
        <dbReference type="ARBA" id="ARBA00022833"/>
    </source>
</evidence>
<evidence type="ECO:0000259" key="7">
    <source>
        <dbReference type="Pfam" id="PF01432"/>
    </source>
</evidence>
<dbReference type="GO" id="GO:0016787">
    <property type="term" value="F:hydrolase activity"/>
    <property type="evidence" value="ECO:0007669"/>
    <property type="project" value="UniProtKB-KW"/>
</dbReference>
<reference evidence="10" key="1">
    <citation type="journal article" date="2019" name="Int. J. Syst. Evol. Microbiol.">
        <title>The Global Catalogue of Microorganisms (GCM) 10K type strain sequencing project: providing services to taxonomists for standard genome sequencing and annotation.</title>
        <authorList>
            <consortium name="The Broad Institute Genomics Platform"/>
            <consortium name="The Broad Institute Genome Sequencing Center for Infectious Disease"/>
            <person name="Wu L."/>
            <person name="Ma J."/>
        </authorList>
    </citation>
    <scope>NUCLEOTIDE SEQUENCE [LARGE SCALE GENOMIC DNA]</scope>
    <source>
        <strain evidence="10">JCM 18657</strain>
    </source>
</reference>
<comment type="cofactor">
    <cofactor evidence="6">
        <name>Zn(2+)</name>
        <dbReference type="ChEBI" id="CHEBI:29105"/>
    </cofactor>
    <text evidence="6">Binds 1 zinc ion.</text>
</comment>
<dbReference type="InterPro" id="IPR013647">
    <property type="entry name" value="OligopepF_N_dom"/>
</dbReference>
<dbReference type="Proteomes" id="UP001596528">
    <property type="component" value="Unassembled WGS sequence"/>
</dbReference>
<accession>A0ABW2V4M0</accession>
<dbReference type="PANTHER" id="PTHR34217:SF1">
    <property type="entry name" value="CARBOXYPEPTIDASE 1"/>
    <property type="match status" value="1"/>
</dbReference>
<dbReference type="RefSeq" id="WP_138788265.1">
    <property type="nucleotide sequence ID" value="NZ_JBHTGQ010000018.1"/>
</dbReference>
<dbReference type="PANTHER" id="PTHR34217">
    <property type="entry name" value="METAL-DEPENDENT CARBOXYPEPTIDASE"/>
    <property type="match status" value="1"/>
</dbReference>
<evidence type="ECO:0000256" key="5">
    <source>
        <dbReference type="ARBA" id="ARBA00023049"/>
    </source>
</evidence>
<dbReference type="Pfam" id="PF01432">
    <property type="entry name" value="Peptidase_M3"/>
    <property type="match status" value="1"/>
</dbReference>
<evidence type="ECO:0000256" key="2">
    <source>
        <dbReference type="ARBA" id="ARBA00022723"/>
    </source>
</evidence>
<name>A0ABW2V4M0_9BACL</name>
<feature type="domain" description="Oligopeptidase F N-terminal" evidence="8">
    <location>
        <begin position="113"/>
        <end position="179"/>
    </location>
</feature>
<comment type="similarity">
    <text evidence="6">Belongs to the peptidase M3 family.</text>
</comment>
<gene>
    <name evidence="9" type="ORF">ACFQWB_08495</name>
</gene>
<evidence type="ECO:0000256" key="3">
    <source>
        <dbReference type="ARBA" id="ARBA00022801"/>
    </source>
</evidence>
<dbReference type="EC" id="3.4.-.-" evidence="9"/>
<keyword evidence="1 6" id="KW-0645">Protease</keyword>
<keyword evidence="5 6" id="KW-0482">Metalloprotease</keyword>
<keyword evidence="3 6" id="KW-0378">Hydrolase</keyword>
<keyword evidence="4 6" id="KW-0862">Zinc</keyword>
<dbReference type="CDD" id="cd09607">
    <property type="entry name" value="M3B_PepF"/>
    <property type="match status" value="1"/>
</dbReference>
<evidence type="ECO:0000256" key="1">
    <source>
        <dbReference type="ARBA" id="ARBA00022670"/>
    </source>
</evidence>
<evidence type="ECO:0000313" key="9">
    <source>
        <dbReference type="EMBL" id="MFC7749980.1"/>
    </source>
</evidence>
<keyword evidence="2 6" id="KW-0479">Metal-binding</keyword>
<evidence type="ECO:0000256" key="6">
    <source>
        <dbReference type="RuleBase" id="RU003435"/>
    </source>
</evidence>
<organism evidence="9 10">
    <name type="scientific">Paenibacillus thermoaerophilus</name>
    <dbReference type="NCBI Taxonomy" id="1215385"/>
    <lineage>
        <taxon>Bacteria</taxon>
        <taxon>Bacillati</taxon>
        <taxon>Bacillota</taxon>
        <taxon>Bacilli</taxon>
        <taxon>Bacillales</taxon>
        <taxon>Paenibacillaceae</taxon>
        <taxon>Paenibacillus</taxon>
    </lineage>
</organism>
<evidence type="ECO:0000259" key="8">
    <source>
        <dbReference type="Pfam" id="PF08439"/>
    </source>
</evidence>
<dbReference type="SUPFAM" id="SSF55486">
    <property type="entry name" value="Metalloproteases ('zincins'), catalytic domain"/>
    <property type="match status" value="1"/>
</dbReference>
<dbReference type="Gene3D" id="1.20.140.70">
    <property type="entry name" value="Oligopeptidase f, N-terminal domain"/>
    <property type="match status" value="1"/>
</dbReference>
<keyword evidence="10" id="KW-1185">Reference proteome</keyword>